<organism evidence="2">
    <name type="scientific">Anopheles darlingi</name>
    <name type="common">Mosquito</name>
    <dbReference type="NCBI Taxonomy" id="43151"/>
    <lineage>
        <taxon>Eukaryota</taxon>
        <taxon>Metazoa</taxon>
        <taxon>Ecdysozoa</taxon>
        <taxon>Arthropoda</taxon>
        <taxon>Hexapoda</taxon>
        <taxon>Insecta</taxon>
        <taxon>Pterygota</taxon>
        <taxon>Neoptera</taxon>
        <taxon>Endopterygota</taxon>
        <taxon>Diptera</taxon>
        <taxon>Nematocera</taxon>
        <taxon>Culicoidea</taxon>
        <taxon>Culicidae</taxon>
        <taxon>Anophelinae</taxon>
        <taxon>Anopheles</taxon>
    </lineage>
</organism>
<evidence type="ECO:0000256" key="1">
    <source>
        <dbReference type="SAM" id="MobiDB-lite"/>
    </source>
</evidence>
<accession>A0A2M4DFV2</accession>
<dbReference type="AlphaFoldDB" id="A0A2M4DFV2"/>
<protein>
    <submittedName>
        <fullName evidence="2">Putative peritrophin-1</fullName>
    </submittedName>
</protein>
<feature type="region of interest" description="Disordered" evidence="1">
    <location>
        <begin position="158"/>
        <end position="179"/>
    </location>
</feature>
<reference evidence="2" key="1">
    <citation type="submission" date="2018-01" db="EMBL/GenBank/DDBJ databases">
        <title>An insight into the sialome of Amazonian anophelines.</title>
        <authorList>
            <person name="Ribeiro J.M."/>
            <person name="Scarpassa V."/>
            <person name="Calvo E."/>
        </authorList>
    </citation>
    <scope>NUCLEOTIDE SEQUENCE</scope>
</reference>
<name>A0A2M4DFV2_ANODA</name>
<proteinExistence type="predicted"/>
<evidence type="ECO:0000313" key="2">
    <source>
        <dbReference type="EMBL" id="MBW76371.1"/>
    </source>
</evidence>
<sequence length="235" mass="24615">MLLPFTFVVLVRDSLLIAELSITSGESPLLLLAWSDVDDDTAVSEFSLFSISTPFSEEVEVEEGEEELLGWPTSPASIPPSTTFSVDSISLVAAALSAALSSPSPASITFPPSPFASVGSEVYTPGELLPLAVSLSVPLSPPFRDDSVLLSEGESVLPSLSDDSASLSRSSKSSSSSSSSRSLMIWPLVPFAAPRSVVVVFGGAFVSCFLFCTFDSLPSSSLLLLRMSCCCCCCC</sequence>
<dbReference type="EMBL" id="GGFL01012193">
    <property type="protein sequence ID" value="MBW76371.1"/>
    <property type="molecule type" value="Transcribed_RNA"/>
</dbReference>